<dbReference type="Proteomes" id="UP001181247">
    <property type="component" value="Unassembled WGS sequence"/>
</dbReference>
<evidence type="ECO:0000313" key="11">
    <source>
        <dbReference type="Proteomes" id="UP001215818"/>
    </source>
</evidence>
<dbReference type="EMBL" id="CZAO01000006">
    <property type="protein sequence ID" value="CUP38792.1"/>
    <property type="molecule type" value="Genomic_DNA"/>
</dbReference>
<organism evidence="1 7">
    <name type="scientific">Bacteroides uniformis</name>
    <dbReference type="NCBI Taxonomy" id="820"/>
    <lineage>
        <taxon>Bacteria</taxon>
        <taxon>Pseudomonadati</taxon>
        <taxon>Bacteroidota</taxon>
        <taxon>Bacteroidia</taxon>
        <taxon>Bacteroidales</taxon>
        <taxon>Bacteroidaceae</taxon>
        <taxon>Bacteroides</taxon>
    </lineage>
</organism>
<reference evidence="2 10" key="3">
    <citation type="journal article" date="2019" name="Nat. Med.">
        <title>A library of human gut bacterial isolates paired with longitudinal multiomics data enables mechanistic microbiome research.</title>
        <authorList>
            <person name="Poyet M."/>
            <person name="Groussin M."/>
            <person name="Gibbons S.M."/>
            <person name="Avila-Pacheco J."/>
            <person name="Jiang X."/>
            <person name="Kearney S.M."/>
            <person name="Perrotta A.R."/>
            <person name="Berdy B."/>
            <person name="Zhao S."/>
            <person name="Lieberman T.D."/>
            <person name="Swanson P.K."/>
            <person name="Smith M."/>
            <person name="Roesemann S."/>
            <person name="Alexander J.E."/>
            <person name="Rich S.A."/>
            <person name="Livny J."/>
            <person name="Vlamakis H."/>
            <person name="Clish C."/>
            <person name="Bullock K."/>
            <person name="Deik A."/>
            <person name="Scott J."/>
            <person name="Pierce K.A."/>
            <person name="Xavier R.J."/>
            <person name="Alm E.J."/>
        </authorList>
    </citation>
    <scope>NUCLEOTIDE SEQUENCE [LARGE SCALE GENOMIC DNA]</scope>
    <source>
        <strain evidence="2 10">BIOML-A27</strain>
    </source>
</reference>
<dbReference type="RefSeq" id="WP_008664669.1">
    <property type="nucleotide sequence ID" value="NZ_BQNO01000001.1"/>
</dbReference>
<accession>A0A174MQU6</accession>
<evidence type="ECO:0000313" key="7">
    <source>
        <dbReference type="Proteomes" id="UP000095766"/>
    </source>
</evidence>
<reference evidence="4" key="5">
    <citation type="submission" date="2023-10" db="EMBL/GenBank/DDBJ databases">
        <title>Genome of Potential pathogenic bacteria in Crohn's disease.</title>
        <authorList>
            <person name="Rodriguez-Palacios A."/>
        </authorList>
    </citation>
    <scope>NUCLEOTIDE SEQUENCE</scope>
    <source>
        <strain evidence="4">CavFT-hAR50</strain>
    </source>
</reference>
<evidence type="ECO:0000313" key="3">
    <source>
        <dbReference type="EMBL" id="MDC1793548.1"/>
    </source>
</evidence>
<evidence type="ECO:0000313" key="10">
    <source>
        <dbReference type="Proteomes" id="UP000433928"/>
    </source>
</evidence>
<evidence type="ECO:0000313" key="2">
    <source>
        <dbReference type="EMBL" id="KAB4169572.1"/>
    </source>
</evidence>
<dbReference type="AlphaFoldDB" id="A0A174MQU6"/>
<dbReference type="EMBL" id="WCUG01000008">
    <property type="protein sequence ID" value="KAB4169572.1"/>
    <property type="molecule type" value="Genomic_DNA"/>
</dbReference>
<dbReference type="EMBL" id="QSRK01000010">
    <property type="protein sequence ID" value="RGL14619.1"/>
    <property type="molecule type" value="Genomic_DNA"/>
</dbReference>
<name>A0A174MQU6_BACUN</name>
<dbReference type="Proteomes" id="UP001215818">
    <property type="component" value="Unassembled WGS sequence"/>
</dbReference>
<evidence type="ECO:0000313" key="9">
    <source>
        <dbReference type="Proteomes" id="UP000284022"/>
    </source>
</evidence>
<protein>
    <submittedName>
        <fullName evidence="1">Uncharacterized protein</fullName>
    </submittedName>
</protein>
<dbReference type="Proteomes" id="UP000284022">
    <property type="component" value="Unassembled WGS sequence"/>
</dbReference>
<reference evidence="8 9" key="2">
    <citation type="submission" date="2018-08" db="EMBL/GenBank/DDBJ databases">
        <title>A genome reference for cultivated species of the human gut microbiota.</title>
        <authorList>
            <person name="Zou Y."/>
            <person name="Xue W."/>
            <person name="Luo G."/>
        </authorList>
    </citation>
    <scope>NUCLEOTIDE SEQUENCE [LARGE SCALE GENOMIC DNA]</scope>
    <source>
        <strain evidence="6 9">AF17-20</strain>
        <strain evidence="5 8">TF08-13</strain>
    </source>
</reference>
<gene>
    <name evidence="6" type="ORF">DWW83_20905</name>
    <name evidence="5" type="ORF">DXC80_08335</name>
    <name evidence="1" type="ORF">ERS852510_01423</name>
    <name evidence="2" type="ORF">GAQ59_10285</name>
    <name evidence="3" type="ORF">POY73_05275</name>
    <name evidence="4" type="ORF">RVH16_13200</name>
</gene>
<dbReference type="EMBL" id="QRXV01000037">
    <property type="protein sequence ID" value="RGU34448.1"/>
    <property type="molecule type" value="Genomic_DNA"/>
</dbReference>
<dbReference type="EMBL" id="JAWDEU010000002">
    <property type="protein sequence ID" value="MDU0245659.1"/>
    <property type="molecule type" value="Genomic_DNA"/>
</dbReference>
<dbReference type="Proteomes" id="UP000260795">
    <property type="component" value="Unassembled WGS sequence"/>
</dbReference>
<reference evidence="3 11" key="4">
    <citation type="submission" date="2022-10" db="EMBL/GenBank/DDBJ databases">
        <title>Human gut microbiome strain richness.</title>
        <authorList>
            <person name="Chen-Liaw A."/>
        </authorList>
    </citation>
    <scope>NUCLEOTIDE SEQUENCE [LARGE SCALE GENOMIC DNA]</scope>
    <source>
        <strain evidence="3 11">D53st1_B1_D53t1_180928</strain>
    </source>
</reference>
<dbReference type="EMBL" id="JAQNRK010000003">
    <property type="protein sequence ID" value="MDC1793548.1"/>
    <property type="molecule type" value="Genomic_DNA"/>
</dbReference>
<sequence>MKKGQKVRILRTNQVATIVEVELIRKSGKVHRYCHLKVDKKPDLWLDSSELGGLVERCRITFHDDRGQELYFDVERDYDKENLSMTLTGRPENLKEHHGINIVMAEMFLDGFKAHQSHS</sequence>
<reference evidence="1 7" key="1">
    <citation type="submission" date="2015-09" db="EMBL/GenBank/DDBJ databases">
        <authorList>
            <consortium name="Pathogen Informatics"/>
        </authorList>
    </citation>
    <scope>NUCLEOTIDE SEQUENCE [LARGE SCALE GENOMIC DNA]</scope>
    <source>
        <strain evidence="1 7">2789STDY5834898</strain>
    </source>
</reference>
<evidence type="ECO:0000313" key="4">
    <source>
        <dbReference type="EMBL" id="MDU0245659.1"/>
    </source>
</evidence>
<dbReference type="GeneID" id="99752265"/>
<dbReference type="Proteomes" id="UP000433928">
    <property type="component" value="Unassembled WGS sequence"/>
</dbReference>
<evidence type="ECO:0000313" key="1">
    <source>
        <dbReference type="EMBL" id="CUP38792.1"/>
    </source>
</evidence>
<proteinExistence type="predicted"/>
<evidence type="ECO:0000313" key="6">
    <source>
        <dbReference type="EMBL" id="RGU34448.1"/>
    </source>
</evidence>
<dbReference type="Proteomes" id="UP000095766">
    <property type="component" value="Unassembled WGS sequence"/>
</dbReference>
<evidence type="ECO:0000313" key="5">
    <source>
        <dbReference type="EMBL" id="RGL14619.1"/>
    </source>
</evidence>
<evidence type="ECO:0000313" key="8">
    <source>
        <dbReference type="Proteomes" id="UP000260795"/>
    </source>
</evidence>